<dbReference type="EMBL" id="JBHTII010000001">
    <property type="protein sequence ID" value="MFD0789281.1"/>
    <property type="molecule type" value="Genomic_DNA"/>
</dbReference>
<dbReference type="InterPro" id="IPR006016">
    <property type="entry name" value="UspA"/>
</dbReference>
<dbReference type="PANTHER" id="PTHR46268">
    <property type="entry name" value="STRESS RESPONSE PROTEIN NHAX"/>
    <property type="match status" value="1"/>
</dbReference>
<gene>
    <name evidence="3" type="ORF">ACFQ0P_02640</name>
</gene>
<organism evidence="3 4">
    <name type="scientific">Microbacterium insulae</name>
    <dbReference type="NCBI Taxonomy" id="483014"/>
    <lineage>
        <taxon>Bacteria</taxon>
        <taxon>Bacillati</taxon>
        <taxon>Actinomycetota</taxon>
        <taxon>Actinomycetes</taxon>
        <taxon>Micrococcales</taxon>
        <taxon>Microbacteriaceae</taxon>
        <taxon>Microbacterium</taxon>
    </lineage>
</organism>
<dbReference type="Proteomes" id="UP001597055">
    <property type="component" value="Unassembled WGS sequence"/>
</dbReference>
<evidence type="ECO:0000256" key="1">
    <source>
        <dbReference type="ARBA" id="ARBA00008791"/>
    </source>
</evidence>
<accession>A0ABW3AE55</accession>
<dbReference type="PRINTS" id="PR01438">
    <property type="entry name" value="UNVRSLSTRESS"/>
</dbReference>
<reference evidence="4" key="1">
    <citation type="journal article" date="2019" name="Int. J. Syst. Evol. Microbiol.">
        <title>The Global Catalogue of Microorganisms (GCM) 10K type strain sequencing project: providing services to taxonomists for standard genome sequencing and annotation.</title>
        <authorList>
            <consortium name="The Broad Institute Genomics Platform"/>
            <consortium name="The Broad Institute Genome Sequencing Center for Infectious Disease"/>
            <person name="Wu L."/>
            <person name="Ma J."/>
        </authorList>
    </citation>
    <scope>NUCLEOTIDE SEQUENCE [LARGE SCALE GENOMIC DNA]</scope>
    <source>
        <strain evidence="4">CCUG 54523</strain>
    </source>
</reference>
<comment type="similarity">
    <text evidence="1">Belongs to the universal stress protein A family.</text>
</comment>
<keyword evidence="4" id="KW-1185">Reference proteome</keyword>
<feature type="domain" description="UspA" evidence="2">
    <location>
        <begin position="2"/>
        <end position="125"/>
    </location>
</feature>
<name>A0ABW3AE55_9MICO</name>
<evidence type="ECO:0000313" key="3">
    <source>
        <dbReference type="EMBL" id="MFD0789281.1"/>
    </source>
</evidence>
<dbReference type="InterPro" id="IPR006015">
    <property type="entry name" value="Universal_stress_UspA"/>
</dbReference>
<evidence type="ECO:0000259" key="2">
    <source>
        <dbReference type="Pfam" id="PF00582"/>
    </source>
</evidence>
<dbReference type="PANTHER" id="PTHR46268:SF6">
    <property type="entry name" value="UNIVERSAL STRESS PROTEIN UP12"/>
    <property type="match status" value="1"/>
</dbReference>
<evidence type="ECO:0000313" key="4">
    <source>
        <dbReference type="Proteomes" id="UP001597055"/>
    </source>
</evidence>
<dbReference type="SUPFAM" id="SSF52402">
    <property type="entry name" value="Adenine nucleotide alpha hydrolases-like"/>
    <property type="match status" value="2"/>
</dbReference>
<dbReference type="Pfam" id="PF00582">
    <property type="entry name" value="Usp"/>
    <property type="match status" value="2"/>
</dbReference>
<feature type="domain" description="UspA" evidence="2">
    <location>
        <begin position="135"/>
        <end position="270"/>
    </location>
</feature>
<protein>
    <submittedName>
        <fullName evidence="3">Universal stress protein</fullName>
    </submittedName>
</protein>
<proteinExistence type="inferred from homology"/>
<dbReference type="RefSeq" id="WP_204980168.1">
    <property type="nucleotide sequence ID" value="NZ_JBHTII010000001.1"/>
</dbReference>
<dbReference type="Gene3D" id="3.40.50.620">
    <property type="entry name" value="HUPs"/>
    <property type="match status" value="2"/>
</dbReference>
<comment type="caution">
    <text evidence="3">The sequence shown here is derived from an EMBL/GenBank/DDBJ whole genome shotgun (WGS) entry which is preliminary data.</text>
</comment>
<sequence>MERIVLGYDGSPASGSALSWVARRVAAESARVGVVNVVARLASDRESALAQLAEAETYLREHAPGVAVELHRLEGSAAESLTDFADDADLLVVGINPGHPIRAAVAGALPLKLSTKAHVPVTMVPAGWVDSAESVTVGIASDGSSAAALAFAVQEAKRTGAGLRLVHSWLMPTPSFAGSAVMVATPETVMGEHREVLEAALTWVLDRQSMIPVQTELIRDSRSAALLRFASRSSMLVIGTHRRGLLAGSLLGSVAQEVLWHAECPVTVVPADAGPARFEEED</sequence>
<dbReference type="InterPro" id="IPR014729">
    <property type="entry name" value="Rossmann-like_a/b/a_fold"/>
</dbReference>
<dbReference type="CDD" id="cd00293">
    <property type="entry name" value="USP-like"/>
    <property type="match status" value="1"/>
</dbReference>